<organism evidence="1 2">
    <name type="scientific">Amycolatopsis rhabdoformis</name>
    <dbReference type="NCBI Taxonomy" id="1448059"/>
    <lineage>
        <taxon>Bacteria</taxon>
        <taxon>Bacillati</taxon>
        <taxon>Actinomycetota</taxon>
        <taxon>Actinomycetes</taxon>
        <taxon>Pseudonocardiales</taxon>
        <taxon>Pseudonocardiaceae</taxon>
        <taxon>Amycolatopsis</taxon>
    </lineage>
</organism>
<proteinExistence type="predicted"/>
<dbReference type="EMBL" id="CP142149">
    <property type="protein sequence ID" value="WSE34959.1"/>
    <property type="molecule type" value="Genomic_DNA"/>
</dbReference>
<dbReference type="RefSeq" id="WP_326837765.1">
    <property type="nucleotide sequence ID" value="NZ_CP142149.1"/>
</dbReference>
<accession>A0ABZ1IL90</accession>
<evidence type="ECO:0000313" key="2">
    <source>
        <dbReference type="Proteomes" id="UP001330812"/>
    </source>
</evidence>
<dbReference type="Proteomes" id="UP001330812">
    <property type="component" value="Chromosome"/>
</dbReference>
<protein>
    <recommendedName>
        <fullName evidence="3">ASCH domain-containing protein</fullName>
    </recommendedName>
</protein>
<gene>
    <name evidence="1" type="ORF">VSH64_23265</name>
</gene>
<name>A0ABZ1IL90_9PSEU</name>
<sequence length="197" mass="21754">MLFEARLREGIHEGRVTVMVRRWARNKAIPGHRYRTGVDLIEVDEVDEISPGDLTTDDVRAAGFDDVAGVLAGLRGDESAPLYRVRFHVVADGDPRDRLAADAQLSAADVEAISARLTRFDASGEHGPWTHETLVAIQGNPGLRAGTLAEQLGWDELLIFKRSVRKLKDLGLTLSLEVGYRISPRGEAYLRLSGRTR</sequence>
<evidence type="ECO:0008006" key="3">
    <source>
        <dbReference type="Google" id="ProtNLM"/>
    </source>
</evidence>
<reference evidence="1 2" key="1">
    <citation type="journal article" date="2015" name="Int. J. Syst. Evol. Microbiol.">
        <title>Amycolatopsis rhabdoformis sp. nov., an actinomycete isolated from a tropical forest soil.</title>
        <authorList>
            <person name="Souza W.R."/>
            <person name="Silva R.E."/>
            <person name="Goodfellow M."/>
            <person name="Busarakam K."/>
            <person name="Figueiro F.S."/>
            <person name="Ferreira D."/>
            <person name="Rodrigues-Filho E."/>
            <person name="Moraes L.A.B."/>
            <person name="Zucchi T.D."/>
        </authorList>
    </citation>
    <scope>NUCLEOTIDE SEQUENCE [LARGE SCALE GENOMIC DNA]</scope>
    <source>
        <strain evidence="1 2">NCIMB 14900</strain>
    </source>
</reference>
<keyword evidence="2" id="KW-1185">Reference proteome</keyword>
<evidence type="ECO:0000313" key="1">
    <source>
        <dbReference type="EMBL" id="WSE34959.1"/>
    </source>
</evidence>